<dbReference type="NCBIfam" id="NF001140">
    <property type="entry name" value="PRK00147.1"/>
    <property type="match status" value="1"/>
</dbReference>
<evidence type="ECO:0000313" key="15">
    <source>
        <dbReference type="Proteomes" id="UP000317315"/>
    </source>
</evidence>
<dbReference type="Gene3D" id="2.40.10.240">
    <property type="entry name" value="QueA-like"/>
    <property type="match status" value="1"/>
</dbReference>
<gene>
    <name evidence="13" type="primary">queA</name>
    <name evidence="14" type="ORF">SAMN06269117_1095</name>
</gene>
<dbReference type="UniPathway" id="UPA00392"/>
<dbReference type="NCBIfam" id="TIGR00113">
    <property type="entry name" value="queA"/>
    <property type="match status" value="1"/>
</dbReference>
<dbReference type="RefSeq" id="WP_142935035.1">
    <property type="nucleotide sequence ID" value="NZ_FXTM01000009.1"/>
</dbReference>
<dbReference type="Proteomes" id="UP000317315">
    <property type="component" value="Unassembled WGS sequence"/>
</dbReference>
<comment type="pathway">
    <text evidence="2 13">tRNA modification; tRNA-queuosine biosynthesis.</text>
</comment>
<dbReference type="PANTHER" id="PTHR30307">
    <property type="entry name" value="S-ADENOSYLMETHIONINE:TRNA RIBOSYLTRANSFERASE-ISOMERASE"/>
    <property type="match status" value="1"/>
</dbReference>
<keyword evidence="4 13" id="KW-0963">Cytoplasm</keyword>
<evidence type="ECO:0000256" key="3">
    <source>
        <dbReference type="ARBA" id="ARBA00011245"/>
    </source>
</evidence>
<evidence type="ECO:0000256" key="11">
    <source>
        <dbReference type="ARBA" id="ARBA00069325"/>
    </source>
</evidence>
<dbReference type="GO" id="GO:0008616">
    <property type="term" value="P:tRNA queuosine(34) biosynthetic process"/>
    <property type="evidence" value="ECO:0007669"/>
    <property type="project" value="UniProtKB-UniRule"/>
</dbReference>
<dbReference type="InterPro" id="IPR003699">
    <property type="entry name" value="QueA"/>
</dbReference>
<evidence type="ECO:0000256" key="7">
    <source>
        <dbReference type="ARBA" id="ARBA00022785"/>
    </source>
</evidence>
<evidence type="ECO:0000256" key="5">
    <source>
        <dbReference type="ARBA" id="ARBA00022679"/>
    </source>
</evidence>
<accession>A0A521BZA4</accession>
<keyword evidence="6 13" id="KW-0949">S-adenosyl-L-methionine</keyword>
<evidence type="ECO:0000256" key="10">
    <source>
        <dbReference type="ARBA" id="ARBA00066503"/>
    </source>
</evidence>
<comment type="similarity">
    <text evidence="9 13">Belongs to the QueA family.</text>
</comment>
<evidence type="ECO:0000256" key="9">
    <source>
        <dbReference type="ARBA" id="ARBA00061210"/>
    </source>
</evidence>
<organism evidence="14 15">
    <name type="scientific">Balnearium lithotrophicum</name>
    <dbReference type="NCBI Taxonomy" id="223788"/>
    <lineage>
        <taxon>Bacteria</taxon>
        <taxon>Pseudomonadati</taxon>
        <taxon>Aquificota</taxon>
        <taxon>Aquificia</taxon>
        <taxon>Desulfurobacteriales</taxon>
        <taxon>Desulfurobacteriaceae</taxon>
        <taxon>Balnearium</taxon>
    </lineage>
</organism>
<comment type="subunit">
    <text evidence="3 13">Monomer.</text>
</comment>
<dbReference type="HAMAP" id="MF_00113">
    <property type="entry name" value="QueA"/>
    <property type="match status" value="1"/>
</dbReference>
<dbReference type="FunFam" id="3.40.1780.10:FF:000001">
    <property type="entry name" value="S-adenosylmethionine:tRNA ribosyltransferase-isomerase"/>
    <property type="match status" value="1"/>
</dbReference>
<evidence type="ECO:0000256" key="1">
    <source>
        <dbReference type="ARBA" id="ARBA00004496"/>
    </source>
</evidence>
<evidence type="ECO:0000256" key="12">
    <source>
        <dbReference type="ARBA" id="ARBA00076160"/>
    </source>
</evidence>
<reference evidence="14 15" key="1">
    <citation type="submission" date="2017-05" db="EMBL/GenBank/DDBJ databases">
        <authorList>
            <person name="Varghese N."/>
            <person name="Submissions S."/>
        </authorList>
    </citation>
    <scope>NUCLEOTIDE SEQUENCE [LARGE SCALE GENOMIC DNA]</scope>
    <source>
        <strain evidence="14 15">DSM 16304</strain>
    </source>
</reference>
<dbReference type="GO" id="GO:0051075">
    <property type="term" value="F:S-adenosylmethionine:tRNA ribosyltransferase-isomerase activity"/>
    <property type="evidence" value="ECO:0007669"/>
    <property type="project" value="UniProtKB-EC"/>
</dbReference>
<dbReference type="InterPro" id="IPR042118">
    <property type="entry name" value="QueA_dom1"/>
</dbReference>
<keyword evidence="15" id="KW-1185">Reference proteome</keyword>
<dbReference type="InterPro" id="IPR036100">
    <property type="entry name" value="QueA_sf"/>
</dbReference>
<keyword evidence="7 13" id="KW-0671">Queuosine biosynthesis</keyword>
<keyword evidence="14" id="KW-0413">Isomerase</keyword>
<dbReference type="Gene3D" id="3.40.1780.10">
    <property type="entry name" value="QueA-like"/>
    <property type="match status" value="2"/>
</dbReference>
<evidence type="ECO:0000256" key="13">
    <source>
        <dbReference type="HAMAP-Rule" id="MF_00113"/>
    </source>
</evidence>
<dbReference type="SUPFAM" id="SSF111337">
    <property type="entry name" value="QueA-like"/>
    <property type="match status" value="1"/>
</dbReference>
<keyword evidence="5 13" id="KW-0808">Transferase</keyword>
<sequence>MKVSEFDYELPKELIAKFPAEPRDSSRLMVLHRKTGEIKHRVFRDIINYLEEGDLLVINDTKVIPARLFGRLDTGGKVELLLIRQIEPDLWEVMARPARKLKEGKRLIFDDELSGVVRGYSGEGKRLVEFELVGDKTFMEKLEEIGHVPLPPYIEREERREDREKYQTVFAKREGAVAAPTAGLHFTKELLEKLKEKGIIIKPVTLHVGPGTFKPVKVENVEEHRMDYETYFVPEETAKAVEETKRKGKRVIAVGTTVVRTLESASDEFGNVKPGEGVTNLFIYPGYKFKVIDALITNFHLPRSTLLMLVSAFAGKEKVLNAYREAVKEGYRFYSYGDAMFIV</sequence>
<dbReference type="EC" id="2.4.99.17" evidence="10 13"/>
<evidence type="ECO:0000256" key="2">
    <source>
        <dbReference type="ARBA" id="ARBA00004691"/>
    </source>
</evidence>
<evidence type="ECO:0000256" key="6">
    <source>
        <dbReference type="ARBA" id="ARBA00022691"/>
    </source>
</evidence>
<evidence type="ECO:0000256" key="4">
    <source>
        <dbReference type="ARBA" id="ARBA00022490"/>
    </source>
</evidence>
<comment type="catalytic activity">
    <reaction evidence="8 13">
        <text>7-aminomethyl-7-carbaguanosine(34) in tRNA + S-adenosyl-L-methionine = epoxyqueuosine(34) in tRNA + adenine + L-methionine + 2 H(+)</text>
        <dbReference type="Rhea" id="RHEA:32155"/>
        <dbReference type="Rhea" id="RHEA-COMP:10342"/>
        <dbReference type="Rhea" id="RHEA-COMP:18582"/>
        <dbReference type="ChEBI" id="CHEBI:15378"/>
        <dbReference type="ChEBI" id="CHEBI:16708"/>
        <dbReference type="ChEBI" id="CHEBI:57844"/>
        <dbReference type="ChEBI" id="CHEBI:59789"/>
        <dbReference type="ChEBI" id="CHEBI:82833"/>
        <dbReference type="ChEBI" id="CHEBI:194443"/>
        <dbReference type="EC" id="2.4.99.17"/>
    </reaction>
</comment>
<dbReference type="EMBL" id="FXTM01000009">
    <property type="protein sequence ID" value="SMO52536.1"/>
    <property type="molecule type" value="Genomic_DNA"/>
</dbReference>
<evidence type="ECO:0000256" key="8">
    <source>
        <dbReference type="ARBA" id="ARBA00052751"/>
    </source>
</evidence>
<protein>
    <recommendedName>
        <fullName evidence="11 13">S-adenosylmethionine:tRNA ribosyltransferase-isomerase</fullName>
        <ecNumber evidence="10 13">2.4.99.17</ecNumber>
    </recommendedName>
    <alternativeName>
        <fullName evidence="12 13">Queuosine biosynthesis protein QueA</fullName>
    </alternativeName>
</protein>
<dbReference type="Pfam" id="PF02547">
    <property type="entry name" value="Queuosine_synth"/>
    <property type="match status" value="1"/>
</dbReference>
<dbReference type="OrthoDB" id="9805933at2"/>
<evidence type="ECO:0000313" key="14">
    <source>
        <dbReference type="EMBL" id="SMO52536.1"/>
    </source>
</evidence>
<dbReference type="PANTHER" id="PTHR30307:SF0">
    <property type="entry name" value="S-ADENOSYLMETHIONINE:TRNA RIBOSYLTRANSFERASE-ISOMERASE"/>
    <property type="match status" value="1"/>
</dbReference>
<dbReference type="FunFam" id="2.40.10.240:FF:000002">
    <property type="entry name" value="S-adenosylmethionine:tRNA ribosyltransferase-isomerase"/>
    <property type="match status" value="1"/>
</dbReference>
<name>A0A521BZA4_9BACT</name>
<proteinExistence type="inferred from homology"/>
<dbReference type="AlphaFoldDB" id="A0A521BZA4"/>
<dbReference type="InterPro" id="IPR042119">
    <property type="entry name" value="QueA_dom2"/>
</dbReference>
<dbReference type="GO" id="GO:0005737">
    <property type="term" value="C:cytoplasm"/>
    <property type="evidence" value="ECO:0007669"/>
    <property type="project" value="UniProtKB-SubCell"/>
</dbReference>
<comment type="subcellular location">
    <subcellularLocation>
        <location evidence="1 13">Cytoplasm</location>
    </subcellularLocation>
</comment>
<comment type="function">
    <text evidence="13">Transfers and isomerizes the ribose moiety from AdoMet to the 7-aminomethyl group of 7-deazaguanine (preQ1-tRNA) to give epoxyqueuosine (oQ-tRNA).</text>
</comment>